<evidence type="ECO:0000313" key="4">
    <source>
        <dbReference type="EMBL" id="GAV86866.1"/>
    </source>
</evidence>
<evidence type="ECO:0000256" key="1">
    <source>
        <dbReference type="PROSITE-ProRule" id="PRU00047"/>
    </source>
</evidence>
<dbReference type="PANTHER" id="PTHR34482:SF36">
    <property type="entry name" value="RETROTRANSPOSON GAG DOMAIN-CONTAINING PROTEIN"/>
    <property type="match status" value="1"/>
</dbReference>
<dbReference type="PROSITE" id="PS50158">
    <property type="entry name" value="ZF_CCHC"/>
    <property type="match status" value="1"/>
</dbReference>
<evidence type="ECO:0000259" key="3">
    <source>
        <dbReference type="PROSITE" id="PS50158"/>
    </source>
</evidence>
<dbReference type="GO" id="GO:0008270">
    <property type="term" value="F:zinc ion binding"/>
    <property type="evidence" value="ECO:0007669"/>
    <property type="project" value="UniProtKB-KW"/>
</dbReference>
<dbReference type="OrthoDB" id="2272416at2759"/>
<accession>A0A1Q3D2W8</accession>
<gene>
    <name evidence="4" type="ORF">CFOL_v3_30292</name>
</gene>
<evidence type="ECO:0000256" key="2">
    <source>
        <dbReference type="SAM" id="MobiDB-lite"/>
    </source>
</evidence>
<keyword evidence="1" id="KW-0862">Zinc</keyword>
<keyword evidence="1" id="KW-0863">Zinc-finger</keyword>
<feature type="region of interest" description="Disordered" evidence="2">
    <location>
        <begin position="185"/>
        <end position="233"/>
    </location>
</feature>
<keyword evidence="1" id="KW-0479">Metal-binding</keyword>
<keyword evidence="5" id="KW-1185">Reference proteome</keyword>
<evidence type="ECO:0000313" key="5">
    <source>
        <dbReference type="Proteomes" id="UP000187406"/>
    </source>
</evidence>
<organism evidence="4 5">
    <name type="scientific">Cephalotus follicularis</name>
    <name type="common">Albany pitcher plant</name>
    <dbReference type="NCBI Taxonomy" id="3775"/>
    <lineage>
        <taxon>Eukaryota</taxon>
        <taxon>Viridiplantae</taxon>
        <taxon>Streptophyta</taxon>
        <taxon>Embryophyta</taxon>
        <taxon>Tracheophyta</taxon>
        <taxon>Spermatophyta</taxon>
        <taxon>Magnoliopsida</taxon>
        <taxon>eudicotyledons</taxon>
        <taxon>Gunneridae</taxon>
        <taxon>Pentapetalae</taxon>
        <taxon>rosids</taxon>
        <taxon>fabids</taxon>
        <taxon>Oxalidales</taxon>
        <taxon>Cephalotaceae</taxon>
        <taxon>Cephalotus</taxon>
    </lineage>
</organism>
<feature type="compositionally biased region" description="Polar residues" evidence="2">
    <location>
        <begin position="185"/>
        <end position="207"/>
    </location>
</feature>
<protein>
    <recommendedName>
        <fullName evidence="3">CCHC-type domain-containing protein</fullName>
    </recommendedName>
</protein>
<sequence length="275" mass="30111">MSVAQYVHEFLELSHFAPALVADKEERCQRFVDSLRPEIRHSVETIDLNVFGNLGELAMRVELSINEQRSRQDRGQKWSASNLEVEESSSKNQRTRGPSSTSGPVCKGSCGGSPQQWTQALVPSFYHGTPEMETATTFSSPSRCQQCGRHHFGECGVETHSCYQCGRTGHLRNRCPLRLQGATGTQGFASSDVQSTAREPAQRTNQLGAPGSGVPARQASGSGAGSSRPPGRSMATARVYNLKTGTGLPLLMRMKVSLFLQIMFHPCFKFWGQNS</sequence>
<proteinExistence type="predicted"/>
<dbReference type="Proteomes" id="UP000187406">
    <property type="component" value="Unassembled WGS sequence"/>
</dbReference>
<dbReference type="InterPro" id="IPR001878">
    <property type="entry name" value="Znf_CCHC"/>
</dbReference>
<dbReference type="InParanoid" id="A0A1Q3D2W8"/>
<dbReference type="AlphaFoldDB" id="A0A1Q3D2W8"/>
<feature type="compositionally biased region" description="Polar residues" evidence="2">
    <location>
        <begin position="90"/>
        <end position="103"/>
    </location>
</feature>
<feature type="region of interest" description="Disordered" evidence="2">
    <location>
        <begin position="68"/>
        <end position="111"/>
    </location>
</feature>
<dbReference type="GO" id="GO:0003676">
    <property type="term" value="F:nucleic acid binding"/>
    <property type="evidence" value="ECO:0007669"/>
    <property type="project" value="InterPro"/>
</dbReference>
<reference evidence="5" key="1">
    <citation type="submission" date="2016-04" db="EMBL/GenBank/DDBJ databases">
        <title>Cephalotus genome sequencing.</title>
        <authorList>
            <person name="Fukushima K."/>
            <person name="Hasebe M."/>
            <person name="Fang X."/>
        </authorList>
    </citation>
    <scope>NUCLEOTIDE SEQUENCE [LARGE SCALE GENOMIC DNA]</scope>
    <source>
        <strain evidence="5">cv. St1</strain>
    </source>
</reference>
<dbReference type="EMBL" id="BDDD01004073">
    <property type="protein sequence ID" value="GAV86866.1"/>
    <property type="molecule type" value="Genomic_DNA"/>
</dbReference>
<comment type="caution">
    <text evidence="4">The sequence shown here is derived from an EMBL/GenBank/DDBJ whole genome shotgun (WGS) entry which is preliminary data.</text>
</comment>
<feature type="compositionally biased region" description="Low complexity" evidence="2">
    <location>
        <begin position="215"/>
        <end position="233"/>
    </location>
</feature>
<feature type="domain" description="CCHC-type" evidence="3">
    <location>
        <begin position="162"/>
        <end position="176"/>
    </location>
</feature>
<name>A0A1Q3D2W8_CEPFO</name>
<dbReference type="PANTHER" id="PTHR34482">
    <property type="entry name" value="DNA DAMAGE-INDUCIBLE PROTEIN 1-LIKE"/>
    <property type="match status" value="1"/>
</dbReference>